<evidence type="ECO:0000313" key="4">
    <source>
        <dbReference type="Proteomes" id="UP001596157"/>
    </source>
</evidence>
<comment type="caution">
    <text evidence="3">The sequence shown here is derived from an EMBL/GenBank/DDBJ whole genome shotgun (WGS) entry which is preliminary data.</text>
</comment>
<evidence type="ECO:0000259" key="2">
    <source>
        <dbReference type="Pfam" id="PF08327"/>
    </source>
</evidence>
<dbReference type="RefSeq" id="WP_378242954.1">
    <property type="nucleotide sequence ID" value="NZ_JBHSKF010000001.1"/>
</dbReference>
<protein>
    <submittedName>
        <fullName evidence="3">SRPBCC domain-containing protein</fullName>
    </submittedName>
</protein>
<gene>
    <name evidence="3" type="ORF">ACFPM7_01615</name>
</gene>
<dbReference type="EMBL" id="JBHSKF010000001">
    <property type="protein sequence ID" value="MFC5285736.1"/>
    <property type="molecule type" value="Genomic_DNA"/>
</dbReference>
<dbReference type="InterPro" id="IPR013538">
    <property type="entry name" value="ASHA1/2-like_C"/>
</dbReference>
<dbReference type="Proteomes" id="UP001596157">
    <property type="component" value="Unassembled WGS sequence"/>
</dbReference>
<evidence type="ECO:0000256" key="1">
    <source>
        <dbReference type="ARBA" id="ARBA00006817"/>
    </source>
</evidence>
<organism evidence="3 4">
    <name type="scientific">Actinokineospora guangxiensis</name>
    <dbReference type="NCBI Taxonomy" id="1490288"/>
    <lineage>
        <taxon>Bacteria</taxon>
        <taxon>Bacillati</taxon>
        <taxon>Actinomycetota</taxon>
        <taxon>Actinomycetes</taxon>
        <taxon>Pseudonocardiales</taxon>
        <taxon>Pseudonocardiaceae</taxon>
        <taxon>Actinokineospora</taxon>
    </lineage>
</organism>
<proteinExistence type="inferred from homology"/>
<comment type="similarity">
    <text evidence="1">Belongs to the AHA1 family.</text>
</comment>
<reference evidence="4" key="1">
    <citation type="journal article" date="2019" name="Int. J. Syst. Evol. Microbiol.">
        <title>The Global Catalogue of Microorganisms (GCM) 10K type strain sequencing project: providing services to taxonomists for standard genome sequencing and annotation.</title>
        <authorList>
            <consortium name="The Broad Institute Genomics Platform"/>
            <consortium name="The Broad Institute Genome Sequencing Center for Infectious Disease"/>
            <person name="Wu L."/>
            <person name="Ma J."/>
        </authorList>
    </citation>
    <scope>NUCLEOTIDE SEQUENCE [LARGE SCALE GENOMIC DNA]</scope>
    <source>
        <strain evidence="4">CCUG 59778</strain>
    </source>
</reference>
<dbReference type="CDD" id="cd07814">
    <property type="entry name" value="SRPBCC_CalC_Aha1-like"/>
    <property type="match status" value="1"/>
</dbReference>
<dbReference type="Gene3D" id="3.30.530.20">
    <property type="match status" value="1"/>
</dbReference>
<sequence length="134" mass="15100">MTGQTKDVGWNIGVSKTLPHPLERVWAYLVSREGLATWLGPGAELGTTKGDTYRTDTGTTGELRSLRTGDRVRLTWRPADWTHDTTVQVTVVPNGADRTRLNFHQEWLADAEERESQRTHWKAVMAAVERDLAD</sequence>
<dbReference type="SUPFAM" id="SSF55961">
    <property type="entry name" value="Bet v1-like"/>
    <property type="match status" value="1"/>
</dbReference>
<feature type="domain" description="Activator of Hsp90 ATPase homologue 1/2-like C-terminal" evidence="2">
    <location>
        <begin position="20"/>
        <end position="126"/>
    </location>
</feature>
<dbReference type="Pfam" id="PF08327">
    <property type="entry name" value="AHSA1"/>
    <property type="match status" value="1"/>
</dbReference>
<dbReference type="InterPro" id="IPR023393">
    <property type="entry name" value="START-like_dom_sf"/>
</dbReference>
<name>A0ABW0EHL7_9PSEU</name>
<keyword evidence="4" id="KW-1185">Reference proteome</keyword>
<accession>A0ABW0EHL7</accession>
<evidence type="ECO:0000313" key="3">
    <source>
        <dbReference type="EMBL" id="MFC5285736.1"/>
    </source>
</evidence>